<dbReference type="PANTHER" id="PTHR42852:SF6">
    <property type="entry name" value="THIOL:DISULFIDE INTERCHANGE PROTEIN DSBE"/>
    <property type="match status" value="1"/>
</dbReference>
<dbReference type="EMBL" id="JBEPMO010000007">
    <property type="protein sequence ID" value="MET3731963.1"/>
    <property type="molecule type" value="Genomic_DNA"/>
</dbReference>
<protein>
    <submittedName>
        <fullName evidence="6">Thiol-disulfide isomerase/thioredoxin</fullName>
    </submittedName>
</protein>
<dbReference type="InterPro" id="IPR013740">
    <property type="entry name" value="Redoxin"/>
</dbReference>
<reference evidence="6 7" key="1">
    <citation type="submission" date="2024-06" db="EMBL/GenBank/DDBJ databases">
        <title>Genomic Encyclopedia of Type Strains, Phase IV (KMG-IV): sequencing the most valuable type-strain genomes for metagenomic binning, comparative biology and taxonomic classification.</title>
        <authorList>
            <person name="Goeker M."/>
        </authorList>
    </citation>
    <scope>NUCLEOTIDE SEQUENCE [LARGE SCALE GENOMIC DNA]</scope>
    <source>
        <strain evidence="6 7">DSM 29388</strain>
    </source>
</reference>
<evidence type="ECO:0000256" key="1">
    <source>
        <dbReference type="ARBA" id="ARBA00004196"/>
    </source>
</evidence>
<dbReference type="GO" id="GO:0016853">
    <property type="term" value="F:isomerase activity"/>
    <property type="evidence" value="ECO:0007669"/>
    <property type="project" value="UniProtKB-KW"/>
</dbReference>
<comment type="caution">
    <text evidence="6">The sequence shown here is derived from an EMBL/GenBank/DDBJ whole genome shotgun (WGS) entry which is preliminary data.</text>
</comment>
<keyword evidence="3" id="KW-1015">Disulfide bond</keyword>
<feature type="domain" description="Thioredoxin" evidence="5">
    <location>
        <begin position="303"/>
        <end position="433"/>
    </location>
</feature>
<keyword evidence="6" id="KW-0413">Isomerase</keyword>
<keyword evidence="2" id="KW-0201">Cytochrome c-type biogenesis</keyword>
<evidence type="ECO:0000256" key="3">
    <source>
        <dbReference type="ARBA" id="ARBA00023157"/>
    </source>
</evidence>
<dbReference type="CDD" id="cd02966">
    <property type="entry name" value="TlpA_like_family"/>
    <property type="match status" value="1"/>
</dbReference>
<evidence type="ECO:0000256" key="2">
    <source>
        <dbReference type="ARBA" id="ARBA00022748"/>
    </source>
</evidence>
<dbReference type="InterPro" id="IPR036249">
    <property type="entry name" value="Thioredoxin-like_sf"/>
</dbReference>
<dbReference type="InterPro" id="IPR017937">
    <property type="entry name" value="Thioredoxin_CS"/>
</dbReference>
<dbReference type="InterPro" id="IPR050553">
    <property type="entry name" value="Thioredoxin_ResA/DsbE_sf"/>
</dbReference>
<dbReference type="PANTHER" id="PTHR42852">
    <property type="entry name" value="THIOL:DISULFIDE INTERCHANGE PROTEIN DSBE"/>
    <property type="match status" value="1"/>
</dbReference>
<gene>
    <name evidence="6" type="ORF">ABID46_001545</name>
</gene>
<dbReference type="Gene3D" id="3.40.30.10">
    <property type="entry name" value="Glutaredoxin"/>
    <property type="match status" value="1"/>
</dbReference>
<proteinExistence type="predicted"/>
<keyword evidence="4" id="KW-0676">Redox-active center</keyword>
<dbReference type="PROSITE" id="PS00194">
    <property type="entry name" value="THIOREDOXIN_1"/>
    <property type="match status" value="1"/>
</dbReference>
<comment type="subcellular location">
    <subcellularLocation>
        <location evidence="1">Cell envelope</location>
    </subcellularLocation>
</comment>
<dbReference type="SUPFAM" id="SSF52833">
    <property type="entry name" value="Thioredoxin-like"/>
    <property type="match status" value="1"/>
</dbReference>
<dbReference type="InterPro" id="IPR013766">
    <property type="entry name" value="Thioredoxin_domain"/>
</dbReference>
<accession>A0ABV2LTT0</accession>
<evidence type="ECO:0000256" key="4">
    <source>
        <dbReference type="ARBA" id="ARBA00023284"/>
    </source>
</evidence>
<evidence type="ECO:0000313" key="7">
    <source>
        <dbReference type="Proteomes" id="UP001549146"/>
    </source>
</evidence>
<dbReference type="PROSITE" id="PS51352">
    <property type="entry name" value="THIOREDOXIN_2"/>
    <property type="match status" value="1"/>
</dbReference>
<evidence type="ECO:0000313" key="6">
    <source>
        <dbReference type="EMBL" id="MET3731963.1"/>
    </source>
</evidence>
<dbReference type="Proteomes" id="UP001549146">
    <property type="component" value="Unassembled WGS sequence"/>
</dbReference>
<sequence length="433" mass="49058">MKYFFLTIGLTFSSLVFSQFKITGEIKNYNEQAVMVRLFKGSSDKLINKITTDKAGKFQVSIPEKFSGIVRLTLPANNALVDILTDNENVQFSSELSSNGITNLEFKEGKNAKGFQNYQNFQAFNDIKNSVFPMVKQVYKTDDEFYKAVVKEEERIKTLNPSTDLPLLKYFVELSDLSNTQPEGKPAAQMHMHKILTRFVNDNDYLEGSGFMSKLVLDYLRNSIVGAQSQQEINTTLEKEIDLLLEKTDLETSRGQNILSSIFLVLPAEQFSGLLEKYYSKASALTCEITDELKTSLNAHNNVAPGKVVPNLVFKTPIKGIKSLHDIKADKKLVIFWASWCPACNDEMPFVKEYYRNFKQEGGEILSISLDIDKAAFESATKDFEWLNYTELLQWDTTGVAEFGVTSTPTIFLLDKDNKLIKRGSHISEFVEL</sequence>
<dbReference type="Pfam" id="PF08534">
    <property type="entry name" value="Redoxin"/>
    <property type="match status" value="1"/>
</dbReference>
<organism evidence="6 7">
    <name type="scientific">Moheibacter stercoris</name>
    <dbReference type="NCBI Taxonomy" id="1628251"/>
    <lineage>
        <taxon>Bacteria</taxon>
        <taxon>Pseudomonadati</taxon>
        <taxon>Bacteroidota</taxon>
        <taxon>Flavobacteriia</taxon>
        <taxon>Flavobacteriales</taxon>
        <taxon>Weeksellaceae</taxon>
        <taxon>Moheibacter</taxon>
    </lineage>
</organism>
<dbReference type="RefSeq" id="WP_354508720.1">
    <property type="nucleotide sequence ID" value="NZ_JBEPMO010000007.1"/>
</dbReference>
<name>A0ABV2LTT0_9FLAO</name>
<keyword evidence="7" id="KW-1185">Reference proteome</keyword>
<evidence type="ECO:0000259" key="5">
    <source>
        <dbReference type="PROSITE" id="PS51352"/>
    </source>
</evidence>